<dbReference type="Ensembl" id="ENSCSRT00000025416.1">
    <property type="protein sequence ID" value="ENSCSRP00000024368.1"/>
    <property type="gene ID" value="ENSCSRG00000018269.1"/>
</dbReference>
<dbReference type="Gene3D" id="2.60.40.10">
    <property type="entry name" value="Immunoglobulins"/>
    <property type="match status" value="1"/>
</dbReference>
<feature type="region of interest" description="Disordered" evidence="1">
    <location>
        <begin position="203"/>
        <end position="238"/>
    </location>
</feature>
<feature type="compositionally biased region" description="Pro residues" evidence="1">
    <location>
        <begin position="227"/>
        <end position="238"/>
    </location>
</feature>
<dbReference type="PROSITE" id="PS50835">
    <property type="entry name" value="IG_LIKE"/>
    <property type="match status" value="1"/>
</dbReference>
<proteinExistence type="predicted"/>
<evidence type="ECO:0000313" key="4">
    <source>
        <dbReference type="Proteomes" id="UP000694403"/>
    </source>
</evidence>
<dbReference type="CDD" id="cd00098">
    <property type="entry name" value="IgC1"/>
    <property type="match status" value="1"/>
</dbReference>
<evidence type="ECO:0000313" key="3">
    <source>
        <dbReference type="Ensembl" id="ENSCSRP00000024368.1"/>
    </source>
</evidence>
<dbReference type="SMART" id="SM00407">
    <property type="entry name" value="IGc1"/>
    <property type="match status" value="1"/>
</dbReference>
<feature type="domain" description="Ig-like" evidence="2">
    <location>
        <begin position="111"/>
        <end position="200"/>
    </location>
</feature>
<keyword evidence="4" id="KW-1185">Reference proteome</keyword>
<dbReference type="SUPFAM" id="SSF48726">
    <property type="entry name" value="Immunoglobulin"/>
    <property type="match status" value="1"/>
</dbReference>
<dbReference type="PANTHER" id="PTHR19944:SF106">
    <property type="entry name" value="TYROSINE-PROTEIN PHOSPHATASE NON-RECEPTOR TYPE SUBSTRATE 1"/>
    <property type="match status" value="1"/>
</dbReference>
<reference evidence="3" key="1">
    <citation type="submission" date="2025-08" db="UniProtKB">
        <authorList>
            <consortium name="Ensembl"/>
        </authorList>
    </citation>
    <scope>IDENTIFICATION</scope>
</reference>
<dbReference type="InterPro" id="IPR013783">
    <property type="entry name" value="Ig-like_fold"/>
</dbReference>
<dbReference type="Proteomes" id="UP000694403">
    <property type="component" value="Unplaced"/>
</dbReference>
<name>A0A8C3T7K2_CHESE</name>
<organism evidence="3 4">
    <name type="scientific">Chelydra serpentina</name>
    <name type="common">Snapping turtle</name>
    <name type="synonym">Testudo serpentina</name>
    <dbReference type="NCBI Taxonomy" id="8475"/>
    <lineage>
        <taxon>Eukaryota</taxon>
        <taxon>Metazoa</taxon>
        <taxon>Chordata</taxon>
        <taxon>Craniata</taxon>
        <taxon>Vertebrata</taxon>
        <taxon>Euteleostomi</taxon>
        <taxon>Archelosauria</taxon>
        <taxon>Testudinata</taxon>
        <taxon>Testudines</taxon>
        <taxon>Cryptodira</taxon>
        <taxon>Durocryptodira</taxon>
        <taxon>Americhelydia</taxon>
        <taxon>Chelydroidea</taxon>
        <taxon>Chelydridae</taxon>
        <taxon>Chelydra</taxon>
    </lineage>
</organism>
<dbReference type="PANTHER" id="PTHR19944">
    <property type="entry name" value="MHC CLASS II-RELATED"/>
    <property type="match status" value="1"/>
</dbReference>
<reference evidence="3" key="2">
    <citation type="submission" date="2025-09" db="UniProtKB">
        <authorList>
            <consortium name="Ensembl"/>
        </authorList>
    </citation>
    <scope>IDENTIFICATION</scope>
</reference>
<evidence type="ECO:0000256" key="1">
    <source>
        <dbReference type="SAM" id="MobiDB-lite"/>
    </source>
</evidence>
<dbReference type="InterPro" id="IPR050160">
    <property type="entry name" value="MHC/Immunoglobulin"/>
</dbReference>
<dbReference type="InterPro" id="IPR036179">
    <property type="entry name" value="Ig-like_dom_sf"/>
</dbReference>
<evidence type="ECO:0000259" key="2">
    <source>
        <dbReference type="PROSITE" id="PS50835"/>
    </source>
</evidence>
<dbReference type="InterPro" id="IPR003597">
    <property type="entry name" value="Ig_C1-set"/>
</dbReference>
<protein>
    <recommendedName>
        <fullName evidence="2">Ig-like domain-containing protein</fullName>
    </recommendedName>
</protein>
<dbReference type="Pfam" id="PF07654">
    <property type="entry name" value="C1-set"/>
    <property type="match status" value="1"/>
</dbReference>
<sequence length="238" mass="26146">ENPSAQHRQCQQLQCCGGGGSRLWVCGRPDEMIIMVPSGHKISRLPTSWGKTSPVTRGVSFPTILNWVSLCILRSDWLMGVTQNYTSGHGQFDSRCIRFKLCLSPLSPAAPRISIPQRSGMIFRASSFPCHVWGFYPRDIAVTWLRDGRVRAESTYSSPQRNPDGTFHLTLTYTFTPMDWDRGSILTCRVSHSALAQPLQAHWPVAGTPGVGPRTGARSRGEGGSGPPQPPPGSGWRC</sequence>
<dbReference type="InterPro" id="IPR007110">
    <property type="entry name" value="Ig-like_dom"/>
</dbReference>
<dbReference type="AlphaFoldDB" id="A0A8C3T7K2"/>
<accession>A0A8C3T7K2</accession>